<reference evidence="3" key="1">
    <citation type="journal article" date="2019" name="Int. J. Syst. Evol. Microbiol.">
        <title>The Global Catalogue of Microorganisms (GCM) 10K type strain sequencing project: providing services to taxonomists for standard genome sequencing and annotation.</title>
        <authorList>
            <consortium name="The Broad Institute Genomics Platform"/>
            <consortium name="The Broad Institute Genome Sequencing Center for Infectious Disease"/>
            <person name="Wu L."/>
            <person name="Ma J."/>
        </authorList>
    </citation>
    <scope>NUCLEOTIDE SEQUENCE [LARGE SCALE GENOMIC DNA]</scope>
    <source>
        <strain evidence="3">KCTC 23984</strain>
    </source>
</reference>
<dbReference type="Proteomes" id="UP001597641">
    <property type="component" value="Unassembled WGS sequence"/>
</dbReference>
<evidence type="ECO:0000256" key="1">
    <source>
        <dbReference type="SAM" id="SignalP"/>
    </source>
</evidence>
<dbReference type="SUPFAM" id="SSF56935">
    <property type="entry name" value="Porins"/>
    <property type="match status" value="1"/>
</dbReference>
<protein>
    <submittedName>
        <fullName evidence="2">DUF2490 domain-containing protein</fullName>
    </submittedName>
</protein>
<evidence type="ECO:0000313" key="3">
    <source>
        <dbReference type="Proteomes" id="UP001597641"/>
    </source>
</evidence>
<dbReference type="RefSeq" id="WP_377483130.1">
    <property type="nucleotide sequence ID" value="NZ_JBHUOX010000004.1"/>
</dbReference>
<dbReference type="EMBL" id="JBHUOX010000004">
    <property type="protein sequence ID" value="MFD3000287.1"/>
    <property type="molecule type" value="Genomic_DNA"/>
</dbReference>
<keyword evidence="1" id="KW-0732">Signal</keyword>
<proteinExistence type="predicted"/>
<comment type="caution">
    <text evidence="2">The sequence shown here is derived from an EMBL/GenBank/DDBJ whole genome shotgun (WGS) entry which is preliminary data.</text>
</comment>
<sequence>MKKLYPFLLLFLLPLFTHAQDRVTAPTAIWPELQLSYGVGEDGLLFFRNQYRINTDGRYNDLREAGPLSAFERVEVVLGYEHTLTDHWRGGVILRYAAEDYPQTMFGSLFLRHNGNIKGLYFNKQVMAEYVKQENLEGYGRFRLAAELGKRLPFRSKFITPSISYEAMLLSGLGKKEDVTTEERGIDRTRLLFNVTYEFSDKLRLTPYFMRQVNYYYALVSPVYDEEENLIEEGYTTKRNRISPVVGLELKYTINKATNTASITY</sequence>
<name>A0ABW6BTI2_9BACT</name>
<feature type="signal peptide" evidence="1">
    <location>
        <begin position="1"/>
        <end position="19"/>
    </location>
</feature>
<keyword evidence="3" id="KW-1185">Reference proteome</keyword>
<feature type="chain" id="PRO_5045852026" evidence="1">
    <location>
        <begin position="20"/>
        <end position="265"/>
    </location>
</feature>
<accession>A0ABW6BTI2</accession>
<organism evidence="2 3">
    <name type="scientific">Pontibacter toksunensis</name>
    <dbReference type="NCBI Taxonomy" id="1332631"/>
    <lineage>
        <taxon>Bacteria</taxon>
        <taxon>Pseudomonadati</taxon>
        <taxon>Bacteroidota</taxon>
        <taxon>Cytophagia</taxon>
        <taxon>Cytophagales</taxon>
        <taxon>Hymenobacteraceae</taxon>
        <taxon>Pontibacter</taxon>
    </lineage>
</organism>
<gene>
    <name evidence="2" type="ORF">ACFS7Z_07935</name>
</gene>
<evidence type="ECO:0000313" key="2">
    <source>
        <dbReference type="EMBL" id="MFD3000287.1"/>
    </source>
</evidence>